<comment type="caution">
    <text evidence="1">The sequence shown here is derived from an EMBL/GenBank/DDBJ whole genome shotgun (WGS) entry which is preliminary data.</text>
</comment>
<dbReference type="AlphaFoldDB" id="A0A4Y9A8H7"/>
<name>A0A4Y9A8H7_9BACI</name>
<reference evidence="1 2" key="1">
    <citation type="submission" date="2019-03" db="EMBL/GenBank/DDBJ databases">
        <title>Genome sequence of Lentibacillus salicampi ATCC BAA-719.</title>
        <authorList>
            <person name="Maclea K.S."/>
            <person name="Simoes Junior M."/>
        </authorList>
    </citation>
    <scope>NUCLEOTIDE SEQUENCE [LARGE SCALE GENOMIC DNA]</scope>
    <source>
        <strain evidence="1 2">ATCC BAA-719</strain>
    </source>
</reference>
<dbReference type="RefSeq" id="WP_135110745.1">
    <property type="nucleotide sequence ID" value="NZ_SRHY01000028.1"/>
</dbReference>
<sequence length="128" mass="14854">MINLKDDILQALETNTDLTAQLDFYRGYPAIFPNKTPANQDFDTYIIYQLINNVDIDYADNKALREYVQYQVSVFTKQGSMTSLGEEVNCSMQSLGFFRTYIGEMYESDTGYTHISTRWKVKLEKEAK</sequence>
<evidence type="ECO:0008006" key="3">
    <source>
        <dbReference type="Google" id="ProtNLM"/>
    </source>
</evidence>
<gene>
    <name evidence="1" type="ORF">E4U82_13740</name>
</gene>
<organism evidence="1 2">
    <name type="scientific">Lentibacillus salicampi</name>
    <dbReference type="NCBI Taxonomy" id="175306"/>
    <lineage>
        <taxon>Bacteria</taxon>
        <taxon>Bacillati</taxon>
        <taxon>Bacillota</taxon>
        <taxon>Bacilli</taxon>
        <taxon>Bacillales</taxon>
        <taxon>Bacillaceae</taxon>
        <taxon>Lentibacillus</taxon>
    </lineage>
</organism>
<proteinExistence type="predicted"/>
<dbReference type="Proteomes" id="UP000298484">
    <property type="component" value="Unassembled WGS sequence"/>
</dbReference>
<accession>A0A4Y9A8H7</accession>
<keyword evidence="2" id="KW-1185">Reference proteome</keyword>
<evidence type="ECO:0000313" key="2">
    <source>
        <dbReference type="Proteomes" id="UP000298484"/>
    </source>
</evidence>
<protein>
    <recommendedName>
        <fullName evidence="3">DUF3168 domain-containing protein</fullName>
    </recommendedName>
</protein>
<evidence type="ECO:0000313" key="1">
    <source>
        <dbReference type="EMBL" id="TFJ92138.1"/>
    </source>
</evidence>
<dbReference type="OrthoDB" id="2454603at2"/>
<dbReference type="EMBL" id="SRHY01000028">
    <property type="protein sequence ID" value="TFJ92138.1"/>
    <property type="molecule type" value="Genomic_DNA"/>
</dbReference>